<evidence type="ECO:0000256" key="5">
    <source>
        <dbReference type="ARBA" id="ARBA00023136"/>
    </source>
</evidence>
<evidence type="ECO:0000256" key="4">
    <source>
        <dbReference type="ARBA" id="ARBA00022989"/>
    </source>
</evidence>
<evidence type="ECO:0000313" key="7">
    <source>
        <dbReference type="EMBL" id="RXK15920.1"/>
    </source>
</evidence>
<dbReference type="GO" id="GO:0015171">
    <property type="term" value="F:amino acid transmembrane transporter activity"/>
    <property type="evidence" value="ECO:0007669"/>
    <property type="project" value="TreeGrafter"/>
</dbReference>
<reference evidence="7 8" key="1">
    <citation type="submission" date="2017-09" db="EMBL/GenBank/DDBJ databases">
        <title>Genomics of the genus Arcobacter.</title>
        <authorList>
            <person name="Perez-Cataluna A."/>
            <person name="Figueras M.J."/>
            <person name="Salas-Masso N."/>
        </authorList>
    </citation>
    <scope>NUCLEOTIDE SEQUENCE [LARGE SCALE GENOMIC DNA]</scope>
    <source>
        <strain evidence="7 8">CECT 7386</strain>
    </source>
</reference>
<feature type="transmembrane region" description="Helical" evidence="6">
    <location>
        <begin position="20"/>
        <end position="42"/>
    </location>
</feature>
<feature type="transmembrane region" description="Helical" evidence="6">
    <location>
        <begin position="49"/>
        <end position="77"/>
    </location>
</feature>
<feature type="transmembrane region" description="Helical" evidence="6">
    <location>
        <begin position="83"/>
        <end position="107"/>
    </location>
</feature>
<dbReference type="GO" id="GO:0005886">
    <property type="term" value="C:plasma membrane"/>
    <property type="evidence" value="ECO:0007669"/>
    <property type="project" value="UniProtKB-SubCell"/>
</dbReference>
<keyword evidence="5 6" id="KW-0472">Membrane</keyword>
<dbReference type="Proteomes" id="UP000290092">
    <property type="component" value="Unassembled WGS sequence"/>
</dbReference>
<dbReference type="PANTHER" id="PTHR30086">
    <property type="entry name" value="ARGININE EXPORTER PROTEIN ARGO"/>
    <property type="match status" value="1"/>
</dbReference>
<keyword evidence="3 6" id="KW-0812">Transmembrane</keyword>
<feature type="transmembrane region" description="Helical" evidence="6">
    <location>
        <begin position="127"/>
        <end position="151"/>
    </location>
</feature>
<evidence type="ECO:0008006" key="9">
    <source>
        <dbReference type="Google" id="ProtNLM"/>
    </source>
</evidence>
<gene>
    <name evidence="7" type="ORF">CP985_06030</name>
</gene>
<evidence type="ECO:0000256" key="2">
    <source>
        <dbReference type="ARBA" id="ARBA00022475"/>
    </source>
</evidence>
<organism evidence="7 8">
    <name type="scientific">Malaciobacter mytili LMG 24559</name>
    <dbReference type="NCBI Taxonomy" id="1032238"/>
    <lineage>
        <taxon>Bacteria</taxon>
        <taxon>Pseudomonadati</taxon>
        <taxon>Campylobacterota</taxon>
        <taxon>Epsilonproteobacteria</taxon>
        <taxon>Campylobacterales</taxon>
        <taxon>Arcobacteraceae</taxon>
        <taxon>Malaciobacter</taxon>
    </lineage>
</organism>
<keyword evidence="8" id="KW-1185">Reference proteome</keyword>
<dbReference type="InterPro" id="IPR001123">
    <property type="entry name" value="LeuE-type"/>
</dbReference>
<dbReference type="EMBL" id="NXID01000017">
    <property type="protein sequence ID" value="RXK15920.1"/>
    <property type="molecule type" value="Genomic_DNA"/>
</dbReference>
<feature type="transmembrane region" description="Helical" evidence="6">
    <location>
        <begin position="198"/>
        <end position="215"/>
    </location>
</feature>
<protein>
    <recommendedName>
        <fullName evidence="9">Transporter, LysE family</fullName>
    </recommendedName>
</protein>
<name>A0AAX2AGZ2_9BACT</name>
<keyword evidence="2" id="KW-1003">Cell membrane</keyword>
<comment type="caution">
    <text evidence="7">The sequence shown here is derived from an EMBL/GenBank/DDBJ whole genome shotgun (WGS) entry which is preliminary data.</text>
</comment>
<feature type="transmembrane region" description="Helical" evidence="6">
    <location>
        <begin position="163"/>
        <end position="186"/>
    </location>
</feature>
<comment type="subcellular location">
    <subcellularLocation>
        <location evidence="1">Cell membrane</location>
        <topology evidence="1">Multi-pass membrane protein</topology>
    </subcellularLocation>
</comment>
<proteinExistence type="predicted"/>
<dbReference type="Pfam" id="PF01810">
    <property type="entry name" value="LysE"/>
    <property type="match status" value="1"/>
</dbReference>
<evidence type="ECO:0000256" key="6">
    <source>
        <dbReference type="SAM" id="Phobius"/>
    </source>
</evidence>
<evidence type="ECO:0000313" key="8">
    <source>
        <dbReference type="Proteomes" id="UP000290092"/>
    </source>
</evidence>
<sequence length="220" mass="24875">MYYKWNCSFNKRLLSLIDIFLKGFLLTLSLIVAIGAQNAYILKLGLQRHYVLITVFLCTLFDFLFISIGVFGLGFFIKGNQLLINIIAIFGIVFLIFYAITSFKAAFKNDSLNIEEKNEKKSLKEVISLLLVFTFLNPHVYLDTILLIGGIGSSYTFLSEKLIFLFGCALGSGVWFFSLGFGAKFLTALFKKPITWKILDTIIGFVMLLIAYSLVELISF</sequence>
<dbReference type="PANTHER" id="PTHR30086:SF20">
    <property type="entry name" value="ARGININE EXPORTER PROTEIN ARGO-RELATED"/>
    <property type="match status" value="1"/>
</dbReference>
<accession>A0AAX2AGZ2</accession>
<keyword evidence="4 6" id="KW-1133">Transmembrane helix</keyword>
<evidence type="ECO:0000256" key="1">
    <source>
        <dbReference type="ARBA" id="ARBA00004651"/>
    </source>
</evidence>
<evidence type="ECO:0000256" key="3">
    <source>
        <dbReference type="ARBA" id="ARBA00022692"/>
    </source>
</evidence>
<dbReference type="AlphaFoldDB" id="A0AAX2AGZ2"/>